<keyword evidence="2" id="KW-1185">Reference proteome</keyword>
<comment type="caution">
    <text evidence="1">The sequence shown here is derived from an EMBL/GenBank/DDBJ whole genome shotgun (WGS) entry which is preliminary data.</text>
</comment>
<evidence type="ECO:0000313" key="1">
    <source>
        <dbReference type="EMBL" id="CAH3173362.1"/>
    </source>
</evidence>
<sequence length="72" mass="8229">MLSDNPVEAIGSHAFTIPREDLVIYMIRTKTKTVSLRSFYGIDNLTIDISLNEGKIGIMKFRDDERNCTIHL</sequence>
<name>A0ABN8R673_9CNID</name>
<organism evidence="1 2">
    <name type="scientific">Porites evermanni</name>
    <dbReference type="NCBI Taxonomy" id="104178"/>
    <lineage>
        <taxon>Eukaryota</taxon>
        <taxon>Metazoa</taxon>
        <taxon>Cnidaria</taxon>
        <taxon>Anthozoa</taxon>
        <taxon>Hexacorallia</taxon>
        <taxon>Scleractinia</taxon>
        <taxon>Fungiina</taxon>
        <taxon>Poritidae</taxon>
        <taxon>Porites</taxon>
    </lineage>
</organism>
<dbReference type="EMBL" id="CALNXI010001615">
    <property type="protein sequence ID" value="CAH3173362.1"/>
    <property type="molecule type" value="Genomic_DNA"/>
</dbReference>
<gene>
    <name evidence="1" type="ORF">PEVE_00009014</name>
</gene>
<accession>A0ABN8R673</accession>
<dbReference type="Proteomes" id="UP001159427">
    <property type="component" value="Unassembled WGS sequence"/>
</dbReference>
<evidence type="ECO:0000313" key="2">
    <source>
        <dbReference type="Proteomes" id="UP001159427"/>
    </source>
</evidence>
<reference evidence="1 2" key="1">
    <citation type="submission" date="2022-05" db="EMBL/GenBank/DDBJ databases">
        <authorList>
            <consortium name="Genoscope - CEA"/>
            <person name="William W."/>
        </authorList>
    </citation>
    <scope>NUCLEOTIDE SEQUENCE [LARGE SCALE GENOMIC DNA]</scope>
</reference>
<proteinExistence type="predicted"/>
<protein>
    <submittedName>
        <fullName evidence="1">Uncharacterized protein</fullName>
    </submittedName>
</protein>